<keyword evidence="1" id="KW-0378">Hydrolase</keyword>
<proteinExistence type="predicted"/>
<dbReference type="Proteomes" id="UP000800094">
    <property type="component" value="Unassembled WGS sequence"/>
</dbReference>
<dbReference type="RefSeq" id="XP_033679210.1">
    <property type="nucleotide sequence ID" value="XM_033827128.1"/>
</dbReference>
<evidence type="ECO:0000313" key="1">
    <source>
        <dbReference type="EMBL" id="KAF2244206.1"/>
    </source>
</evidence>
<dbReference type="GeneID" id="54580458"/>
<organism evidence="1 2">
    <name type="scientific">Trematosphaeria pertusa</name>
    <dbReference type="NCBI Taxonomy" id="390896"/>
    <lineage>
        <taxon>Eukaryota</taxon>
        <taxon>Fungi</taxon>
        <taxon>Dikarya</taxon>
        <taxon>Ascomycota</taxon>
        <taxon>Pezizomycotina</taxon>
        <taxon>Dothideomycetes</taxon>
        <taxon>Pleosporomycetidae</taxon>
        <taxon>Pleosporales</taxon>
        <taxon>Massarineae</taxon>
        <taxon>Trematosphaeriaceae</taxon>
        <taxon>Trematosphaeria</taxon>
    </lineage>
</organism>
<reference evidence="1" key="1">
    <citation type="journal article" date="2020" name="Stud. Mycol.">
        <title>101 Dothideomycetes genomes: a test case for predicting lifestyles and emergence of pathogens.</title>
        <authorList>
            <person name="Haridas S."/>
            <person name="Albert R."/>
            <person name="Binder M."/>
            <person name="Bloem J."/>
            <person name="Labutti K."/>
            <person name="Salamov A."/>
            <person name="Andreopoulos B."/>
            <person name="Baker S."/>
            <person name="Barry K."/>
            <person name="Bills G."/>
            <person name="Bluhm B."/>
            <person name="Cannon C."/>
            <person name="Castanera R."/>
            <person name="Culley D."/>
            <person name="Daum C."/>
            <person name="Ezra D."/>
            <person name="Gonzalez J."/>
            <person name="Henrissat B."/>
            <person name="Kuo A."/>
            <person name="Liang C."/>
            <person name="Lipzen A."/>
            <person name="Lutzoni F."/>
            <person name="Magnuson J."/>
            <person name="Mondo S."/>
            <person name="Nolan M."/>
            <person name="Ohm R."/>
            <person name="Pangilinan J."/>
            <person name="Park H.-J."/>
            <person name="Ramirez L."/>
            <person name="Alfaro M."/>
            <person name="Sun H."/>
            <person name="Tritt A."/>
            <person name="Yoshinaga Y."/>
            <person name="Zwiers L.-H."/>
            <person name="Turgeon B."/>
            <person name="Goodwin S."/>
            <person name="Spatafora J."/>
            <person name="Crous P."/>
            <person name="Grigoriev I."/>
        </authorList>
    </citation>
    <scope>NUCLEOTIDE SEQUENCE</scope>
    <source>
        <strain evidence="1">CBS 122368</strain>
    </source>
</reference>
<dbReference type="PANTHER" id="PTHR38567:SF1">
    <property type="entry name" value="DUF4291 DOMAIN-CONTAINING PROTEIN"/>
    <property type="match status" value="1"/>
</dbReference>
<dbReference type="Pfam" id="PF14124">
    <property type="entry name" value="DUF4291"/>
    <property type="match status" value="1"/>
</dbReference>
<name>A0A6A6I1P6_9PLEO</name>
<protein>
    <submittedName>
        <fullName evidence="1">ATP-dependent RNA helicase DHX8</fullName>
    </submittedName>
</protein>
<keyword evidence="1" id="KW-0067">ATP-binding</keyword>
<dbReference type="OrthoDB" id="413653at2759"/>
<dbReference type="AlphaFoldDB" id="A0A6A6I1P6"/>
<keyword evidence="1" id="KW-0347">Helicase</keyword>
<gene>
    <name evidence="1" type="ORF">BU26DRAFT_509144</name>
</gene>
<accession>A0A6A6I1P6</accession>
<evidence type="ECO:0000313" key="2">
    <source>
        <dbReference type="Proteomes" id="UP000800094"/>
    </source>
</evidence>
<dbReference type="InterPro" id="IPR025633">
    <property type="entry name" value="DUF4291"/>
</dbReference>
<keyword evidence="2" id="KW-1185">Reference proteome</keyword>
<sequence>MDESRASQTPYRQIRAKHDENTVTVYQAYSAEIAIPAVKSQKLSASPSFSTTRMTWIKPSWAWMLYRSGYSYKDSRQTHILALTLSRQTFVSLLRTAMVHGNEAHDGNANLGAERRIKKERVRVQWDPERTVRLGKLPYRSIQIGVPGGLVDEFMEGIVRIEDVTEKARKLKSVLDEDVKTKLGMEDLKRMELSPEETEVEIDDELRKILRMDVNEEVS</sequence>
<keyword evidence="1" id="KW-0547">Nucleotide-binding</keyword>
<dbReference type="PANTHER" id="PTHR38567">
    <property type="entry name" value="DUF4291 DOMAIN-CONTAINING PROTEIN"/>
    <property type="match status" value="1"/>
</dbReference>
<dbReference type="GO" id="GO:0004386">
    <property type="term" value="F:helicase activity"/>
    <property type="evidence" value="ECO:0007669"/>
    <property type="project" value="UniProtKB-KW"/>
</dbReference>
<dbReference type="EMBL" id="ML987203">
    <property type="protein sequence ID" value="KAF2244206.1"/>
    <property type="molecule type" value="Genomic_DNA"/>
</dbReference>